<feature type="compositionally biased region" description="Polar residues" evidence="1">
    <location>
        <begin position="9"/>
        <end position="22"/>
    </location>
</feature>
<reference evidence="2 3" key="1">
    <citation type="submission" date="2012-04" db="EMBL/GenBank/DDBJ databases">
        <authorList>
            <person name="Weinstock G."/>
            <person name="Sodergren E."/>
            <person name="Lobos E.A."/>
            <person name="Fulton L."/>
            <person name="Fulton R."/>
            <person name="Courtney L."/>
            <person name="Fronick C."/>
            <person name="O'Laughlin M."/>
            <person name="Godfrey J."/>
            <person name="Wilson R.M."/>
            <person name="Miner T."/>
            <person name="Farmer C."/>
            <person name="Delehaunty K."/>
            <person name="Cordes M."/>
            <person name="Minx P."/>
            <person name="Tomlinson C."/>
            <person name="Chen J."/>
            <person name="Wollam A."/>
            <person name="Pepin K.H."/>
            <person name="Bhonagiri V."/>
            <person name="Zhang X."/>
            <person name="Suruliraj S."/>
            <person name="Warren W."/>
            <person name="Mitreva M."/>
            <person name="Mardis E.R."/>
            <person name="Wilson R.K."/>
        </authorList>
    </citation>
    <scope>NUCLEOTIDE SEQUENCE [LARGE SCALE GENOMIC DNA]</scope>
    <source>
        <strain evidence="2 3">ERV63</strain>
    </source>
</reference>
<comment type="caution">
    <text evidence="2">The sequence shown here is derived from an EMBL/GenBank/DDBJ whole genome shotgun (WGS) entry which is preliminary data.</text>
</comment>
<sequence length="47" mass="5075">MKTEKRNQTNRPSSKNEPNQTLGVAPLTPGASLSQPKRLVGKALTKT</sequence>
<name>A0AAV3GQB7_ENTFL</name>
<dbReference type="EMBL" id="ALZR01000013">
    <property type="protein sequence ID" value="EJV20759.1"/>
    <property type="molecule type" value="Genomic_DNA"/>
</dbReference>
<evidence type="ECO:0000313" key="3">
    <source>
        <dbReference type="Proteomes" id="UP000004117"/>
    </source>
</evidence>
<evidence type="ECO:0000256" key="1">
    <source>
        <dbReference type="SAM" id="MobiDB-lite"/>
    </source>
</evidence>
<accession>A0AAV3GQB7</accession>
<organism evidence="2 3">
    <name type="scientific">Enterococcus faecalis ERV63</name>
    <dbReference type="NCBI Taxonomy" id="1134793"/>
    <lineage>
        <taxon>Bacteria</taxon>
        <taxon>Bacillati</taxon>
        <taxon>Bacillota</taxon>
        <taxon>Bacilli</taxon>
        <taxon>Lactobacillales</taxon>
        <taxon>Enterococcaceae</taxon>
        <taxon>Enterococcus</taxon>
    </lineage>
</organism>
<dbReference type="Proteomes" id="UP000004117">
    <property type="component" value="Unassembled WGS sequence"/>
</dbReference>
<gene>
    <name evidence="2" type="ORF">HMPREF1336_00172</name>
</gene>
<feature type="region of interest" description="Disordered" evidence="1">
    <location>
        <begin position="1"/>
        <end position="47"/>
    </location>
</feature>
<dbReference type="AlphaFoldDB" id="A0AAV3GQB7"/>
<protein>
    <submittedName>
        <fullName evidence="2">Uncharacterized protein</fullName>
    </submittedName>
</protein>
<proteinExistence type="predicted"/>
<evidence type="ECO:0000313" key="2">
    <source>
        <dbReference type="EMBL" id="EJV20759.1"/>
    </source>
</evidence>